<dbReference type="GO" id="GO:0008017">
    <property type="term" value="F:microtubule binding"/>
    <property type="evidence" value="ECO:0007669"/>
    <property type="project" value="TreeGrafter"/>
</dbReference>
<feature type="transmembrane region" description="Helical" evidence="3">
    <location>
        <begin position="644"/>
        <end position="664"/>
    </location>
</feature>
<feature type="compositionally biased region" description="Polar residues" evidence="2">
    <location>
        <begin position="325"/>
        <end position="338"/>
    </location>
</feature>
<feature type="compositionally biased region" description="Low complexity" evidence="2">
    <location>
        <begin position="65"/>
        <end position="90"/>
    </location>
</feature>
<keyword evidence="5" id="KW-1185">Reference proteome</keyword>
<dbReference type="GO" id="GO:0051225">
    <property type="term" value="P:spindle assembly"/>
    <property type="evidence" value="ECO:0007669"/>
    <property type="project" value="TreeGrafter"/>
</dbReference>
<feature type="region of interest" description="Disordered" evidence="2">
    <location>
        <begin position="271"/>
        <end position="297"/>
    </location>
</feature>
<keyword evidence="3" id="KW-1133">Transmembrane helix</keyword>
<comment type="caution">
    <text evidence="4">The sequence shown here is derived from an EMBL/GenBank/DDBJ whole genome shotgun (WGS) entry which is preliminary data.</text>
</comment>
<feature type="region of interest" description="Disordered" evidence="2">
    <location>
        <begin position="310"/>
        <end position="385"/>
    </location>
</feature>
<gene>
    <name evidence="4" type="ORF">IEQ34_004664</name>
</gene>
<dbReference type="GO" id="GO:0005880">
    <property type="term" value="C:nuclear microtubule"/>
    <property type="evidence" value="ECO:0007669"/>
    <property type="project" value="TreeGrafter"/>
</dbReference>
<feature type="compositionally biased region" description="Low complexity" evidence="2">
    <location>
        <begin position="192"/>
        <end position="203"/>
    </location>
</feature>
<reference evidence="4 5" key="1">
    <citation type="journal article" date="2021" name="Hortic Res">
        <title>Chromosome-scale assembly of the Dendrobium chrysotoxum genome enhances the understanding of orchid evolution.</title>
        <authorList>
            <person name="Zhang Y."/>
            <person name="Zhang G.Q."/>
            <person name="Zhang D."/>
            <person name="Liu X.D."/>
            <person name="Xu X.Y."/>
            <person name="Sun W.H."/>
            <person name="Yu X."/>
            <person name="Zhu X."/>
            <person name="Wang Z.W."/>
            <person name="Zhao X."/>
            <person name="Zhong W.Y."/>
            <person name="Chen H."/>
            <person name="Yin W.L."/>
            <person name="Huang T."/>
            <person name="Niu S.C."/>
            <person name="Liu Z.J."/>
        </authorList>
    </citation>
    <scope>NUCLEOTIDE SEQUENCE [LARGE SCALE GENOMIC DNA]</scope>
    <source>
        <strain evidence="4">Lindl</strain>
    </source>
</reference>
<dbReference type="PANTHER" id="PTHR31807:SF2">
    <property type="entry name" value="PROTEIN SNOWY COTYLEDON 3"/>
    <property type="match status" value="1"/>
</dbReference>
<keyword evidence="3" id="KW-0472">Membrane</keyword>
<protein>
    <submittedName>
        <fullName evidence="4">Uncharacterized protein</fullName>
    </submittedName>
</protein>
<evidence type="ECO:0000256" key="1">
    <source>
        <dbReference type="ARBA" id="ARBA00010016"/>
    </source>
</evidence>
<keyword evidence="3" id="KW-0812">Transmembrane</keyword>
<dbReference type="GO" id="GO:0005737">
    <property type="term" value="C:cytoplasm"/>
    <property type="evidence" value="ECO:0007669"/>
    <property type="project" value="TreeGrafter"/>
</dbReference>
<accession>A0AAV7HEK4</accession>
<organism evidence="4 5">
    <name type="scientific">Dendrobium chrysotoxum</name>
    <name type="common">Orchid</name>
    <dbReference type="NCBI Taxonomy" id="161865"/>
    <lineage>
        <taxon>Eukaryota</taxon>
        <taxon>Viridiplantae</taxon>
        <taxon>Streptophyta</taxon>
        <taxon>Embryophyta</taxon>
        <taxon>Tracheophyta</taxon>
        <taxon>Spermatophyta</taxon>
        <taxon>Magnoliopsida</taxon>
        <taxon>Liliopsida</taxon>
        <taxon>Asparagales</taxon>
        <taxon>Orchidaceae</taxon>
        <taxon>Epidendroideae</taxon>
        <taxon>Malaxideae</taxon>
        <taxon>Dendrobiinae</taxon>
        <taxon>Dendrobium</taxon>
    </lineage>
</organism>
<feature type="compositionally biased region" description="Polar residues" evidence="2">
    <location>
        <begin position="170"/>
        <end position="182"/>
    </location>
</feature>
<evidence type="ECO:0000256" key="2">
    <source>
        <dbReference type="SAM" id="MobiDB-lite"/>
    </source>
</evidence>
<evidence type="ECO:0000256" key="3">
    <source>
        <dbReference type="SAM" id="Phobius"/>
    </source>
</evidence>
<evidence type="ECO:0000313" key="4">
    <source>
        <dbReference type="EMBL" id="KAH0467426.1"/>
    </source>
</evidence>
<feature type="compositionally biased region" description="Low complexity" evidence="2">
    <location>
        <begin position="271"/>
        <end position="286"/>
    </location>
</feature>
<name>A0AAV7HEK4_DENCH</name>
<evidence type="ECO:0000313" key="5">
    <source>
        <dbReference type="Proteomes" id="UP000775213"/>
    </source>
</evidence>
<dbReference type="InterPro" id="IPR007573">
    <property type="entry name" value="QWRF"/>
</dbReference>
<dbReference type="AlphaFoldDB" id="A0AAV7HEK4"/>
<dbReference type="Proteomes" id="UP000775213">
    <property type="component" value="Unassembled WGS sequence"/>
</dbReference>
<dbReference type="EMBL" id="JAGFBR010000005">
    <property type="protein sequence ID" value="KAH0467426.1"/>
    <property type="molecule type" value="Genomic_DNA"/>
</dbReference>
<comment type="similarity">
    <text evidence="1">Belongs to the QWRF family.</text>
</comment>
<dbReference type="PANTHER" id="PTHR31807">
    <property type="entry name" value="AUGMIN FAMILY MEMBER"/>
    <property type="match status" value="1"/>
</dbReference>
<proteinExistence type="inferred from homology"/>
<feature type="region of interest" description="Disordered" evidence="2">
    <location>
        <begin position="170"/>
        <end position="227"/>
    </location>
</feature>
<sequence length="665" mass="71868">MVAAASAAVVSRTATTSVHKNTPVVTRLIDPPAISSRRPLTPSERDNAGLSRRPRTKEIASRYLSSYSSSSSTTSTSYSSNTTISSSSSSFCSRRFPSPLPNYRPSTPSAFSKGVASKRSQSVDRTRPSTPRSDPRGALAAEGSEAERALCTTTRSLSVSFQGQSFFYQTSKAKAGSTTPSRKPTPDRRRSTTAAGSSNAASTDQSENSKALDHHHRWPAARSRQSSLLTKSLDCSAERNDLISTVQLLRQSMLLDGGSGRALFDSAELSASSDTDSVSSGSNSGTPELNVPRHARVTSRGISVSARFWQETNSRLRRQPEPGTPVSSVGSRNPTSPKITAVGRSIGDNALSRSVSSPLRGPARPSSPSKLAGSPSRGIASPARTRDSSTLVSSLSVGLTANAPSIISFAAEVRRTKKGENRIEEAHMLRLLHNQHLQWRCVNARAYAALMIQRVAAEKNLYNAWITISEMRDLVTVKTIKLHFLTLCLKLTTILKGQMVYLEETFLLDREYSSSLSGAIESLKASTLRLPVVSGARADLQDVNDAVGSAVEVMQAMEASMFSLMSKVEGTNSLVSELAKVAAKEQALLDQSRNLLSTVAALHLDFAGSCILFYFLNFFVMQITIGMALLCRTSCGSYIQDSRIVTLMKAKLLYIFFNGFFFLIR</sequence>
<feature type="region of interest" description="Disordered" evidence="2">
    <location>
        <begin position="29"/>
        <end position="147"/>
    </location>
</feature>
<dbReference type="Pfam" id="PF04484">
    <property type="entry name" value="QWRF"/>
    <property type="match status" value="1"/>
</dbReference>